<protein>
    <submittedName>
        <fullName evidence="1">Uncharacterized protein</fullName>
    </submittedName>
</protein>
<dbReference type="EMBL" id="HADY01020690">
    <property type="protein sequence ID" value="SBP59175.1"/>
    <property type="molecule type" value="Transcribed_RNA"/>
</dbReference>
<gene>
    <name evidence="1" type="primary">Nfu_g_1_002146</name>
</gene>
<reference evidence="1" key="2">
    <citation type="submission" date="2016-06" db="EMBL/GenBank/DDBJ databases">
        <title>The genome of a short-lived fish provides insights into sex chromosome evolution and the genetic control of aging.</title>
        <authorList>
            <person name="Reichwald K."/>
            <person name="Felder M."/>
            <person name="Petzold A."/>
            <person name="Koch P."/>
            <person name="Groth M."/>
            <person name="Platzer M."/>
        </authorList>
    </citation>
    <scope>NUCLEOTIDE SEQUENCE</scope>
    <source>
        <tissue evidence="1">Brain</tissue>
    </source>
</reference>
<name>A0A1A8AY80_NOTFU</name>
<feature type="non-terminal residue" evidence="1">
    <location>
        <position position="1"/>
    </location>
</feature>
<reference evidence="1" key="1">
    <citation type="submission" date="2016-05" db="EMBL/GenBank/DDBJ databases">
        <authorList>
            <person name="Lavstsen T."/>
            <person name="Jespersen J.S."/>
        </authorList>
    </citation>
    <scope>NUCLEOTIDE SEQUENCE</scope>
    <source>
        <tissue evidence="1">Brain</tissue>
    </source>
</reference>
<accession>A0A1A8AY80</accession>
<evidence type="ECO:0000313" key="1">
    <source>
        <dbReference type="EMBL" id="SBP59175.1"/>
    </source>
</evidence>
<dbReference type="AlphaFoldDB" id="A0A1A8AY80"/>
<proteinExistence type="predicted"/>
<sequence length="35" mass="4048">RTRTSTPRHSVHLLLRLLDKTSHLHTKPGSMWGQV</sequence>
<organism evidence="1">
    <name type="scientific">Nothobranchius furzeri</name>
    <name type="common">Turquoise killifish</name>
    <dbReference type="NCBI Taxonomy" id="105023"/>
    <lineage>
        <taxon>Eukaryota</taxon>
        <taxon>Metazoa</taxon>
        <taxon>Chordata</taxon>
        <taxon>Craniata</taxon>
        <taxon>Vertebrata</taxon>
        <taxon>Euteleostomi</taxon>
        <taxon>Actinopterygii</taxon>
        <taxon>Neopterygii</taxon>
        <taxon>Teleostei</taxon>
        <taxon>Neoteleostei</taxon>
        <taxon>Acanthomorphata</taxon>
        <taxon>Ovalentaria</taxon>
        <taxon>Atherinomorphae</taxon>
        <taxon>Cyprinodontiformes</taxon>
        <taxon>Nothobranchiidae</taxon>
        <taxon>Nothobranchius</taxon>
    </lineage>
</organism>